<dbReference type="RefSeq" id="WP_101498788.1">
    <property type="nucleotide sequence ID" value="NZ_CP025583.1"/>
</dbReference>
<gene>
    <name evidence="3" type="ORF">CYR75_03005</name>
</gene>
<evidence type="ECO:0008006" key="5">
    <source>
        <dbReference type="Google" id="ProtNLM"/>
    </source>
</evidence>
<feature type="chain" id="PRO_5014636251" description="Lipoprotein" evidence="2">
    <location>
        <begin position="20"/>
        <end position="107"/>
    </location>
</feature>
<dbReference type="AlphaFoldDB" id="A0A2K9MCQ8"/>
<proteinExistence type="predicted"/>
<evidence type="ECO:0000256" key="2">
    <source>
        <dbReference type="SAM" id="SignalP"/>
    </source>
</evidence>
<evidence type="ECO:0000313" key="4">
    <source>
        <dbReference type="Proteomes" id="UP000234882"/>
    </source>
</evidence>
<dbReference type="Proteomes" id="UP000234882">
    <property type="component" value="Chromosome"/>
</dbReference>
<dbReference type="KEGG" id="paru:CYR75_03005"/>
<organism evidence="3 4">
    <name type="scientific">Paracoccus jeotgali</name>
    <dbReference type="NCBI Taxonomy" id="2065379"/>
    <lineage>
        <taxon>Bacteria</taxon>
        <taxon>Pseudomonadati</taxon>
        <taxon>Pseudomonadota</taxon>
        <taxon>Alphaproteobacteria</taxon>
        <taxon>Rhodobacterales</taxon>
        <taxon>Paracoccaceae</taxon>
        <taxon>Paracoccus</taxon>
    </lineage>
</organism>
<name>A0A2K9MCQ8_9RHOB</name>
<protein>
    <recommendedName>
        <fullName evidence="5">Lipoprotein</fullName>
    </recommendedName>
</protein>
<dbReference type="PROSITE" id="PS51257">
    <property type="entry name" value="PROKAR_LIPOPROTEIN"/>
    <property type="match status" value="1"/>
</dbReference>
<keyword evidence="2" id="KW-0732">Signal</keyword>
<evidence type="ECO:0000256" key="1">
    <source>
        <dbReference type="SAM" id="MobiDB-lite"/>
    </source>
</evidence>
<dbReference type="OrthoDB" id="7691501at2"/>
<keyword evidence="4" id="KW-1185">Reference proteome</keyword>
<dbReference type="EMBL" id="CP025583">
    <property type="protein sequence ID" value="AUM73404.1"/>
    <property type="molecule type" value="Genomic_DNA"/>
</dbReference>
<reference evidence="4" key="1">
    <citation type="submission" date="2017-12" db="EMBL/GenBank/DDBJ databases">
        <title>Genomic analysis of Paracoccus sp. CBA4604.</title>
        <authorList>
            <person name="Roh S.W."/>
            <person name="Kim J.Y."/>
            <person name="Kim J.S."/>
        </authorList>
    </citation>
    <scope>NUCLEOTIDE SEQUENCE [LARGE SCALE GENOMIC DNA]</scope>
    <source>
        <strain evidence="4">CBA4604</strain>
    </source>
</reference>
<evidence type="ECO:0000313" key="3">
    <source>
        <dbReference type="EMBL" id="AUM73404.1"/>
    </source>
</evidence>
<feature type="region of interest" description="Disordered" evidence="1">
    <location>
        <begin position="88"/>
        <end position="107"/>
    </location>
</feature>
<sequence length="107" mass="11243">MIRRAAIWCALIAAPLALAACAPMPLADAERVCLEDARAATGPQGKLGIGVASGRGGVRPFSRVEVSVSSDYIMGRDPAQAYDACVQRRAGQPPSRPLHDITGWSAR</sequence>
<feature type="signal peptide" evidence="2">
    <location>
        <begin position="1"/>
        <end position="19"/>
    </location>
</feature>
<accession>A0A2K9MCQ8</accession>